<dbReference type="InterPro" id="IPR029752">
    <property type="entry name" value="D-isomer_DH_CS1"/>
</dbReference>
<dbReference type="CDD" id="cd12169">
    <property type="entry name" value="PGDH_like_1"/>
    <property type="match status" value="1"/>
</dbReference>
<keyword evidence="9" id="KW-1185">Reference proteome</keyword>
<dbReference type="PROSITE" id="PS00671">
    <property type="entry name" value="D_2_HYDROXYACID_DH_3"/>
    <property type="match status" value="1"/>
</dbReference>
<evidence type="ECO:0000256" key="3">
    <source>
        <dbReference type="ARBA" id="ARBA00023002"/>
    </source>
</evidence>
<evidence type="ECO:0000259" key="7">
    <source>
        <dbReference type="Pfam" id="PF02826"/>
    </source>
</evidence>
<comment type="similarity">
    <text evidence="1 5">Belongs to the D-isomer specific 2-hydroxyacid dehydrogenase family.</text>
</comment>
<dbReference type="SUPFAM" id="SSF52283">
    <property type="entry name" value="Formate/glycerate dehydrogenase catalytic domain-like"/>
    <property type="match status" value="1"/>
</dbReference>
<evidence type="ECO:0000259" key="6">
    <source>
        <dbReference type="Pfam" id="PF00389"/>
    </source>
</evidence>
<keyword evidence="2" id="KW-0028">Amino-acid biosynthesis</keyword>
<proteinExistence type="inferred from homology"/>
<dbReference type="Gene3D" id="3.40.50.720">
    <property type="entry name" value="NAD(P)-binding Rossmann-like Domain"/>
    <property type="match status" value="2"/>
</dbReference>
<evidence type="ECO:0000313" key="9">
    <source>
        <dbReference type="Proteomes" id="UP000596977"/>
    </source>
</evidence>
<dbReference type="PROSITE" id="PS00065">
    <property type="entry name" value="D_2_HYDROXYACID_DH_1"/>
    <property type="match status" value="1"/>
</dbReference>
<protein>
    <submittedName>
        <fullName evidence="8">2-hydroxyacid dehydrogenase</fullName>
    </submittedName>
</protein>
<dbReference type="Proteomes" id="UP000596977">
    <property type="component" value="Unassembled WGS sequence"/>
</dbReference>
<keyword evidence="4" id="KW-0520">NAD</keyword>
<evidence type="ECO:0000256" key="1">
    <source>
        <dbReference type="ARBA" id="ARBA00005854"/>
    </source>
</evidence>
<name>A0A916VUU7_9HYPH</name>
<dbReference type="InterPro" id="IPR036291">
    <property type="entry name" value="NAD(P)-bd_dom_sf"/>
</dbReference>
<dbReference type="GO" id="GO:0016616">
    <property type="term" value="F:oxidoreductase activity, acting on the CH-OH group of donors, NAD or NADP as acceptor"/>
    <property type="evidence" value="ECO:0007669"/>
    <property type="project" value="InterPro"/>
</dbReference>
<dbReference type="InterPro" id="IPR006139">
    <property type="entry name" value="D-isomer_2_OHA_DH_cat_dom"/>
</dbReference>
<organism evidence="8 9">
    <name type="scientific">Pelagibacterium lentulum</name>
    <dbReference type="NCBI Taxonomy" id="2029865"/>
    <lineage>
        <taxon>Bacteria</taxon>
        <taxon>Pseudomonadati</taxon>
        <taxon>Pseudomonadota</taxon>
        <taxon>Alphaproteobacteria</taxon>
        <taxon>Hyphomicrobiales</taxon>
        <taxon>Devosiaceae</taxon>
        <taxon>Pelagibacterium</taxon>
    </lineage>
</organism>
<dbReference type="GO" id="GO:0051287">
    <property type="term" value="F:NAD binding"/>
    <property type="evidence" value="ECO:0007669"/>
    <property type="project" value="InterPro"/>
</dbReference>
<dbReference type="SUPFAM" id="SSF51735">
    <property type="entry name" value="NAD(P)-binding Rossmann-fold domains"/>
    <property type="match status" value="1"/>
</dbReference>
<dbReference type="InterPro" id="IPR050857">
    <property type="entry name" value="D-2-hydroxyacid_DH"/>
</dbReference>
<reference evidence="8 9" key="1">
    <citation type="journal article" date="2014" name="Int. J. Syst. Evol. Microbiol.">
        <title>Complete genome sequence of Corynebacterium casei LMG S-19264T (=DSM 44701T), isolated from a smear-ripened cheese.</title>
        <authorList>
            <consortium name="US DOE Joint Genome Institute (JGI-PGF)"/>
            <person name="Walter F."/>
            <person name="Albersmeier A."/>
            <person name="Kalinowski J."/>
            <person name="Ruckert C."/>
        </authorList>
    </citation>
    <scope>NUCLEOTIDE SEQUENCE [LARGE SCALE GENOMIC DNA]</scope>
    <source>
        <strain evidence="8 9">CGMCC 1.15896</strain>
    </source>
</reference>
<evidence type="ECO:0000256" key="2">
    <source>
        <dbReference type="ARBA" id="ARBA00022605"/>
    </source>
</evidence>
<dbReference type="Pfam" id="PF00389">
    <property type="entry name" value="2-Hacid_dh"/>
    <property type="match status" value="1"/>
</dbReference>
<dbReference type="RefSeq" id="WP_127073462.1">
    <property type="nucleotide sequence ID" value="NZ_BMKB01000001.1"/>
</dbReference>
<evidence type="ECO:0000313" key="8">
    <source>
        <dbReference type="EMBL" id="GGA38609.1"/>
    </source>
</evidence>
<dbReference type="Pfam" id="PF02826">
    <property type="entry name" value="2-Hacid_dh_C"/>
    <property type="match status" value="1"/>
</dbReference>
<feature type="domain" description="D-isomer specific 2-hydroxyacid dehydrogenase NAD-binding" evidence="7">
    <location>
        <begin position="116"/>
        <end position="287"/>
    </location>
</feature>
<dbReference type="GO" id="GO:0008652">
    <property type="term" value="P:amino acid biosynthetic process"/>
    <property type="evidence" value="ECO:0007669"/>
    <property type="project" value="UniProtKB-KW"/>
</dbReference>
<evidence type="ECO:0000256" key="5">
    <source>
        <dbReference type="RuleBase" id="RU003719"/>
    </source>
</evidence>
<dbReference type="OrthoDB" id="9793626at2"/>
<dbReference type="AlphaFoldDB" id="A0A916VUU7"/>
<gene>
    <name evidence="8" type="primary">serA</name>
    <name evidence="8" type="ORF">GCM10011499_05000</name>
</gene>
<dbReference type="PANTHER" id="PTHR42789:SF1">
    <property type="entry name" value="D-ISOMER SPECIFIC 2-HYDROXYACID DEHYDROGENASE FAMILY PROTEIN (AFU_ORTHOLOGUE AFUA_6G10090)"/>
    <property type="match status" value="1"/>
</dbReference>
<dbReference type="FunFam" id="3.40.50.720:FF:000203">
    <property type="entry name" value="D-3-phosphoglycerate dehydrogenase (SerA)"/>
    <property type="match status" value="1"/>
</dbReference>
<dbReference type="PANTHER" id="PTHR42789">
    <property type="entry name" value="D-ISOMER SPECIFIC 2-HYDROXYACID DEHYDROGENASE FAMILY PROTEIN (AFU_ORTHOLOGUE AFUA_6G10090)"/>
    <property type="match status" value="1"/>
</dbReference>
<keyword evidence="3 5" id="KW-0560">Oxidoreductase</keyword>
<evidence type="ECO:0000256" key="4">
    <source>
        <dbReference type="ARBA" id="ARBA00023027"/>
    </source>
</evidence>
<accession>A0A916VUU7</accession>
<dbReference type="EMBL" id="BMKB01000001">
    <property type="protein sequence ID" value="GGA38609.1"/>
    <property type="molecule type" value="Genomic_DNA"/>
</dbReference>
<dbReference type="InterPro" id="IPR006140">
    <property type="entry name" value="D-isomer_DH_NAD-bd"/>
</dbReference>
<dbReference type="InterPro" id="IPR029753">
    <property type="entry name" value="D-isomer_DH_CS"/>
</dbReference>
<comment type="caution">
    <text evidence="8">The sequence shown here is derived from an EMBL/GenBank/DDBJ whole genome shotgun (WGS) entry which is preliminary data.</text>
</comment>
<sequence>MTLKVAILDDYQNVALSLADWSQLGLAAEVTVFNENLATEDEAAKALARFDVICMMRERMALPASLIDRLPDLKLIIFTGARIRVIDTDHAAAKGITVCHTYPGDSKFATPEMAWGLILACARHIPQEYERVRFGLWQQTIGTMLGGKTIGIVGLGKLGGRMAKIARAFEMNVIAWSQNLTDERAAECGAQRVDKDTLFKQSDVVSLHLVLSERSRHIVGTSEIAQMKSGAILVNTSRGPLIDEAALLEALNKGHIRAGLDVFDIEPLPQDHPLRAAPNCVLSPHLGYVTEEAYAFFHRDMVENIIAWQKGEPIRVFAAPK</sequence>
<feature type="domain" description="D-isomer specific 2-hydroxyacid dehydrogenase catalytic" evidence="6">
    <location>
        <begin position="29"/>
        <end position="314"/>
    </location>
</feature>